<proteinExistence type="predicted"/>
<protein>
    <submittedName>
        <fullName evidence="1">Uncharacterized protein</fullName>
    </submittedName>
</protein>
<keyword evidence="2" id="KW-1185">Reference proteome</keyword>
<reference evidence="1 2" key="1">
    <citation type="submission" date="2019-05" db="EMBL/GenBank/DDBJ databases">
        <title>Another draft genome of Portunus trituberculatus and its Hox gene families provides insights of decapod evolution.</title>
        <authorList>
            <person name="Jeong J.-H."/>
            <person name="Song I."/>
            <person name="Kim S."/>
            <person name="Choi T."/>
            <person name="Kim D."/>
            <person name="Ryu S."/>
            <person name="Kim W."/>
        </authorList>
    </citation>
    <scope>NUCLEOTIDE SEQUENCE [LARGE SCALE GENOMIC DNA]</scope>
    <source>
        <tissue evidence="1">Muscle</tissue>
    </source>
</reference>
<evidence type="ECO:0000313" key="1">
    <source>
        <dbReference type="EMBL" id="MPC64383.1"/>
    </source>
</evidence>
<dbReference type="Proteomes" id="UP000324222">
    <property type="component" value="Unassembled WGS sequence"/>
</dbReference>
<accession>A0A5B7H2T6</accession>
<dbReference type="AlphaFoldDB" id="A0A5B7H2T6"/>
<dbReference type="EMBL" id="VSRR010022004">
    <property type="protein sequence ID" value="MPC64383.1"/>
    <property type="molecule type" value="Genomic_DNA"/>
</dbReference>
<sequence>MMAAPAVSSHSAMKSSHLAALTPDWMNNEVLTGLMRLASGVVLWVERVVTLASSSPSGSVCVRQWSPPR</sequence>
<evidence type="ECO:0000313" key="2">
    <source>
        <dbReference type="Proteomes" id="UP000324222"/>
    </source>
</evidence>
<comment type="caution">
    <text evidence="1">The sequence shown here is derived from an EMBL/GenBank/DDBJ whole genome shotgun (WGS) entry which is preliminary data.</text>
</comment>
<name>A0A5B7H2T6_PORTR</name>
<organism evidence="1 2">
    <name type="scientific">Portunus trituberculatus</name>
    <name type="common">Swimming crab</name>
    <name type="synonym">Neptunus trituberculatus</name>
    <dbReference type="NCBI Taxonomy" id="210409"/>
    <lineage>
        <taxon>Eukaryota</taxon>
        <taxon>Metazoa</taxon>
        <taxon>Ecdysozoa</taxon>
        <taxon>Arthropoda</taxon>
        <taxon>Crustacea</taxon>
        <taxon>Multicrustacea</taxon>
        <taxon>Malacostraca</taxon>
        <taxon>Eumalacostraca</taxon>
        <taxon>Eucarida</taxon>
        <taxon>Decapoda</taxon>
        <taxon>Pleocyemata</taxon>
        <taxon>Brachyura</taxon>
        <taxon>Eubrachyura</taxon>
        <taxon>Portunoidea</taxon>
        <taxon>Portunidae</taxon>
        <taxon>Portuninae</taxon>
        <taxon>Portunus</taxon>
    </lineage>
</organism>
<gene>
    <name evidence="1" type="ORF">E2C01_058497</name>
</gene>